<protein>
    <recommendedName>
        <fullName evidence="3">C2H2-type domain-containing protein</fullName>
    </recommendedName>
</protein>
<keyword evidence="1" id="KW-0479">Metal-binding</keyword>
<reference evidence="4" key="1">
    <citation type="submission" date="2020-11" db="EMBL/GenBank/DDBJ databases">
        <authorList>
            <person name="Koelle M."/>
            <person name="Horta M.A.C."/>
            <person name="Nowrousian M."/>
            <person name="Ohm R.A."/>
            <person name="Benz P."/>
            <person name="Pilgard A."/>
        </authorList>
    </citation>
    <scope>NUCLEOTIDE SEQUENCE</scope>
    <source>
        <strain evidence="4">FPRL280</strain>
    </source>
</reference>
<comment type="caution">
    <text evidence="4">The sequence shown here is derived from an EMBL/GenBank/DDBJ whole genome shotgun (WGS) entry which is preliminary data.</text>
</comment>
<dbReference type="EMBL" id="JADOXO010000909">
    <property type="protein sequence ID" value="KAF9799460.1"/>
    <property type="molecule type" value="Genomic_DNA"/>
</dbReference>
<evidence type="ECO:0000313" key="4">
    <source>
        <dbReference type="EMBL" id="KAF9799460.1"/>
    </source>
</evidence>
<dbReference type="PROSITE" id="PS50157">
    <property type="entry name" value="ZINC_FINGER_C2H2_2"/>
    <property type="match status" value="1"/>
</dbReference>
<dbReference type="SMART" id="SM00355">
    <property type="entry name" value="ZnF_C2H2"/>
    <property type="match status" value="2"/>
</dbReference>
<feature type="region of interest" description="Disordered" evidence="2">
    <location>
        <begin position="62"/>
        <end position="83"/>
    </location>
</feature>
<keyword evidence="1" id="KW-0862">Zinc</keyword>
<feature type="region of interest" description="Disordered" evidence="2">
    <location>
        <begin position="28"/>
        <end position="50"/>
    </location>
</feature>
<reference evidence="4" key="2">
    <citation type="journal article" name="Front. Microbiol.">
        <title>Degradative Capacity of Two Strains of Rhodonia placenta: From Phenotype to Genotype.</title>
        <authorList>
            <person name="Kolle M."/>
            <person name="Horta M.A.C."/>
            <person name="Nowrousian M."/>
            <person name="Ohm R.A."/>
            <person name="Benz J.P."/>
            <person name="Pilgard A."/>
        </authorList>
    </citation>
    <scope>NUCLEOTIDE SEQUENCE</scope>
    <source>
        <strain evidence="4">FPRL280</strain>
    </source>
</reference>
<gene>
    <name evidence="4" type="ORF">IEO21_10564</name>
</gene>
<evidence type="ECO:0000256" key="2">
    <source>
        <dbReference type="SAM" id="MobiDB-lite"/>
    </source>
</evidence>
<feature type="domain" description="C2H2-type" evidence="3">
    <location>
        <begin position="240"/>
        <end position="269"/>
    </location>
</feature>
<name>A0A8H7NS85_9APHY</name>
<evidence type="ECO:0000259" key="3">
    <source>
        <dbReference type="PROSITE" id="PS50157"/>
    </source>
</evidence>
<feature type="compositionally biased region" description="Basic and acidic residues" evidence="2">
    <location>
        <begin position="36"/>
        <end position="50"/>
    </location>
</feature>
<keyword evidence="1" id="KW-0863">Zinc-finger</keyword>
<evidence type="ECO:0000313" key="5">
    <source>
        <dbReference type="Proteomes" id="UP000639403"/>
    </source>
</evidence>
<evidence type="ECO:0000256" key="1">
    <source>
        <dbReference type="PROSITE-ProRule" id="PRU00042"/>
    </source>
</evidence>
<feature type="compositionally biased region" description="Polar residues" evidence="2">
    <location>
        <begin position="62"/>
        <end position="75"/>
    </location>
</feature>
<sequence length="327" mass="36402">MSFDAFSDLCNWLQGTTNTSTEEDTFLAASPAQSQEPHDGSDAPEGDRDLEGLFQDFNWNLSPRGSSEHLTSYQPPRSDDLNPENATIGVNPIDTFLEPQTCGGQGHTLVHEHGVFADHLSAVPCSHTPYGVLFPAAGPWATPMNAYQAHYANELYQCYTAHASHVALYSVTSDPAPGLRCAGQVSVHTHYIDYANGNVVDNLATRAPRHKKPRSGTRKDVIRLYVNRRSKPQEPAAYNYKCEHCDAWFSRSSDRRRHMRNGCANGEQKEWECPLCFRMYSRDDARGRHCRDLHGMSYKEAVALARQRTTNIVACASEGSHAPSDED</sequence>
<dbReference type="Gene3D" id="3.30.160.60">
    <property type="entry name" value="Classic Zinc Finger"/>
    <property type="match status" value="1"/>
</dbReference>
<dbReference type="SUPFAM" id="SSF57667">
    <property type="entry name" value="beta-beta-alpha zinc fingers"/>
    <property type="match status" value="1"/>
</dbReference>
<proteinExistence type="predicted"/>
<dbReference type="Proteomes" id="UP000639403">
    <property type="component" value="Unassembled WGS sequence"/>
</dbReference>
<dbReference type="PROSITE" id="PS00028">
    <property type="entry name" value="ZINC_FINGER_C2H2_1"/>
    <property type="match status" value="1"/>
</dbReference>
<dbReference type="InterPro" id="IPR036236">
    <property type="entry name" value="Znf_C2H2_sf"/>
</dbReference>
<organism evidence="4 5">
    <name type="scientific">Rhodonia placenta</name>
    <dbReference type="NCBI Taxonomy" id="104341"/>
    <lineage>
        <taxon>Eukaryota</taxon>
        <taxon>Fungi</taxon>
        <taxon>Dikarya</taxon>
        <taxon>Basidiomycota</taxon>
        <taxon>Agaricomycotina</taxon>
        <taxon>Agaricomycetes</taxon>
        <taxon>Polyporales</taxon>
        <taxon>Adustoporiaceae</taxon>
        <taxon>Rhodonia</taxon>
    </lineage>
</organism>
<dbReference type="GO" id="GO:0008270">
    <property type="term" value="F:zinc ion binding"/>
    <property type="evidence" value="ECO:0007669"/>
    <property type="project" value="UniProtKB-KW"/>
</dbReference>
<dbReference type="AlphaFoldDB" id="A0A8H7NS85"/>
<dbReference type="InterPro" id="IPR013087">
    <property type="entry name" value="Znf_C2H2_type"/>
</dbReference>
<accession>A0A8H7NS85</accession>